<dbReference type="InterPro" id="IPR000157">
    <property type="entry name" value="TIR_dom"/>
</dbReference>
<name>A0AAV6H679_9TELE</name>
<accession>A0AAV6H679</accession>
<evidence type="ECO:0000256" key="3">
    <source>
        <dbReference type="ARBA" id="ARBA00023319"/>
    </source>
</evidence>
<dbReference type="EMBL" id="JADWDJ010000003">
    <property type="protein sequence ID" value="KAG5282848.1"/>
    <property type="molecule type" value="Genomic_DNA"/>
</dbReference>
<reference evidence="5" key="1">
    <citation type="submission" date="2020-10" db="EMBL/GenBank/DDBJ databases">
        <title>Chromosome-scale genome assembly of the Allis shad, Alosa alosa.</title>
        <authorList>
            <person name="Margot Z."/>
            <person name="Christophe K."/>
            <person name="Cabau C."/>
            <person name="Louis A."/>
            <person name="Berthelot C."/>
            <person name="Parey E."/>
            <person name="Roest Crollius H."/>
            <person name="Montfort J."/>
            <person name="Robinson-Rechavi M."/>
            <person name="Bucao C."/>
            <person name="Bouchez O."/>
            <person name="Gislard M."/>
            <person name="Lluch J."/>
            <person name="Milhes M."/>
            <person name="Lampietro C."/>
            <person name="Lopez Roques C."/>
            <person name="Donnadieu C."/>
            <person name="Braasch I."/>
            <person name="Desvignes T."/>
            <person name="Postlethwait J."/>
            <person name="Bobe J."/>
            <person name="Guiguen Y."/>
        </authorList>
    </citation>
    <scope>NUCLEOTIDE SEQUENCE</scope>
    <source>
        <strain evidence="5">M-15738</strain>
        <tissue evidence="5">Blood</tissue>
    </source>
</reference>
<organism evidence="5 6">
    <name type="scientific">Alosa alosa</name>
    <name type="common">allis shad</name>
    <dbReference type="NCBI Taxonomy" id="278164"/>
    <lineage>
        <taxon>Eukaryota</taxon>
        <taxon>Metazoa</taxon>
        <taxon>Chordata</taxon>
        <taxon>Craniata</taxon>
        <taxon>Vertebrata</taxon>
        <taxon>Euteleostomi</taxon>
        <taxon>Actinopterygii</taxon>
        <taxon>Neopterygii</taxon>
        <taxon>Teleostei</taxon>
        <taxon>Clupei</taxon>
        <taxon>Clupeiformes</taxon>
        <taxon>Clupeoidei</taxon>
        <taxon>Clupeidae</taxon>
        <taxon>Alosa</taxon>
    </lineage>
</organism>
<protein>
    <recommendedName>
        <fullName evidence="4">TIR domain-containing protein</fullName>
    </recommendedName>
</protein>
<proteinExistence type="predicted"/>
<sequence length="194" mass="21997">MAVRWFAIDLTLLFRSARRTEDGKVYDAYVVYPRDCVCGDAITECVCEDALSVFLNSSLPAVLEDQCGYKLFIHGRDDLPGEDQAEQVERCMRLSRRLLVVMTTVASGGAQVVAPPLEQFDWQMGLHRSLVQEDMSVIMVQLLLKKSAPLRWEMGVRGANCPTSRFWKRVRYMMPPPPPTPPSDHQSLHTIQLI</sequence>
<evidence type="ECO:0000256" key="2">
    <source>
        <dbReference type="ARBA" id="ARBA00023180"/>
    </source>
</evidence>
<evidence type="ECO:0000313" key="5">
    <source>
        <dbReference type="EMBL" id="KAG5282848.1"/>
    </source>
</evidence>
<dbReference type="PRINTS" id="PR01537">
    <property type="entry name" value="INTRLKN1R1F"/>
</dbReference>
<keyword evidence="1" id="KW-1015">Disulfide bond</keyword>
<comment type="caution">
    <text evidence="5">The sequence shown here is derived from an EMBL/GenBank/DDBJ whole genome shotgun (WGS) entry which is preliminary data.</text>
</comment>
<keyword evidence="2" id="KW-0325">Glycoprotein</keyword>
<evidence type="ECO:0000313" key="6">
    <source>
        <dbReference type="Proteomes" id="UP000823561"/>
    </source>
</evidence>
<dbReference type="GO" id="GO:0007165">
    <property type="term" value="P:signal transduction"/>
    <property type="evidence" value="ECO:0007669"/>
    <property type="project" value="InterPro"/>
</dbReference>
<dbReference type="AlphaFoldDB" id="A0AAV6H679"/>
<dbReference type="SUPFAM" id="SSF52200">
    <property type="entry name" value="Toll/Interleukin receptor TIR domain"/>
    <property type="match status" value="1"/>
</dbReference>
<evidence type="ECO:0000259" key="4">
    <source>
        <dbReference type="PROSITE" id="PS50104"/>
    </source>
</evidence>
<keyword evidence="3" id="KW-0393">Immunoglobulin domain</keyword>
<dbReference type="PANTHER" id="PTHR11890">
    <property type="entry name" value="INTERLEUKIN-1 RECEPTOR FAMILY MEMBER"/>
    <property type="match status" value="1"/>
</dbReference>
<dbReference type="PROSITE" id="PS50104">
    <property type="entry name" value="TIR"/>
    <property type="match status" value="1"/>
</dbReference>
<dbReference type="Pfam" id="PF01582">
    <property type="entry name" value="TIR"/>
    <property type="match status" value="1"/>
</dbReference>
<evidence type="ECO:0000256" key="1">
    <source>
        <dbReference type="ARBA" id="ARBA00023157"/>
    </source>
</evidence>
<dbReference type="Proteomes" id="UP000823561">
    <property type="component" value="Chromosome 3"/>
</dbReference>
<keyword evidence="6" id="KW-1185">Reference proteome</keyword>
<dbReference type="Gene3D" id="3.40.50.10140">
    <property type="entry name" value="Toll/interleukin-1 receptor homology (TIR) domain"/>
    <property type="match status" value="1"/>
</dbReference>
<gene>
    <name evidence="5" type="ORF">AALO_G00035320</name>
</gene>
<feature type="domain" description="TIR" evidence="4">
    <location>
        <begin position="24"/>
        <end position="174"/>
    </location>
</feature>
<dbReference type="InterPro" id="IPR035897">
    <property type="entry name" value="Toll_tir_struct_dom_sf"/>
</dbReference>
<dbReference type="PANTHER" id="PTHR11890:SF26">
    <property type="entry name" value="INTERLEUKIN-1 RECEPTOR TYPE 1"/>
    <property type="match status" value="1"/>
</dbReference>
<dbReference type="InterPro" id="IPR015621">
    <property type="entry name" value="IL-1_rcpt_fam"/>
</dbReference>